<keyword evidence="7" id="KW-1185">Reference proteome</keyword>
<sequence>MSVVHRTTMVPTKMELLASWLPSRAWYRGANQADLRKAGGFRLDDPEGEVGIEFLAVTDHSGARPCTYHVPLTYRGSPLPQAADALVGTSEHGVLGTRWVYDATRDPVAVAQIVALLTGKARPQAQNESNAPDSSVTVRSDDTLSLTQGFGVARDESVCTDIPVGERTVRVHRLLQVAEPAVAGHVIAPWLLHDGTTVTGVFIELAA</sequence>
<keyword evidence="4" id="KW-0067">ATP-binding</keyword>
<feature type="domain" description="Maltokinase N-terminal cap" evidence="5">
    <location>
        <begin position="20"/>
        <end position="106"/>
    </location>
</feature>
<dbReference type="InterPro" id="IPR040999">
    <property type="entry name" value="Mak_N_cap"/>
</dbReference>
<name>A0ABN6U339_9NOCA</name>
<dbReference type="Pfam" id="PF18085">
    <property type="entry name" value="Mak_N_cap"/>
    <property type="match status" value="1"/>
</dbReference>
<keyword evidence="1" id="KW-0808">Transferase</keyword>
<keyword evidence="2" id="KW-0547">Nucleotide-binding</keyword>
<evidence type="ECO:0000256" key="1">
    <source>
        <dbReference type="ARBA" id="ARBA00022679"/>
    </source>
</evidence>
<evidence type="ECO:0000256" key="4">
    <source>
        <dbReference type="ARBA" id="ARBA00022840"/>
    </source>
</evidence>
<evidence type="ECO:0000256" key="2">
    <source>
        <dbReference type="ARBA" id="ARBA00022741"/>
    </source>
</evidence>
<evidence type="ECO:0000313" key="6">
    <source>
        <dbReference type="EMBL" id="BDT99627.1"/>
    </source>
</evidence>
<proteinExistence type="predicted"/>
<organism evidence="6 7">
    <name type="scientific">Nocardia sputorum</name>
    <dbReference type="NCBI Taxonomy" id="2984338"/>
    <lineage>
        <taxon>Bacteria</taxon>
        <taxon>Bacillati</taxon>
        <taxon>Actinomycetota</taxon>
        <taxon>Actinomycetes</taxon>
        <taxon>Mycobacteriales</taxon>
        <taxon>Nocardiaceae</taxon>
        <taxon>Nocardia</taxon>
    </lineage>
</organism>
<accession>A0ABN6U339</accession>
<dbReference type="RefSeq" id="WP_281879794.1">
    <property type="nucleotide sequence ID" value="NZ_AP026978.1"/>
</dbReference>
<evidence type="ECO:0000259" key="5">
    <source>
        <dbReference type="Pfam" id="PF18085"/>
    </source>
</evidence>
<reference evidence="6 7" key="1">
    <citation type="submission" date="2022-11" db="EMBL/GenBank/DDBJ databases">
        <title>Genome Sequencing of Nocardia sp. ON39_IFM12276 and assembly.</title>
        <authorList>
            <person name="Shimojima M."/>
            <person name="Toyokawa M."/>
            <person name="Uesaka K."/>
        </authorList>
    </citation>
    <scope>NUCLEOTIDE SEQUENCE [LARGE SCALE GENOMIC DNA]</scope>
    <source>
        <strain evidence="6 7">IFM 12276</strain>
    </source>
</reference>
<evidence type="ECO:0000256" key="3">
    <source>
        <dbReference type="ARBA" id="ARBA00022777"/>
    </source>
</evidence>
<protein>
    <recommendedName>
        <fullName evidence="5">Maltokinase N-terminal cap domain-containing protein</fullName>
    </recommendedName>
</protein>
<gene>
    <name evidence="6" type="ORF">IFM12276_26560</name>
</gene>
<evidence type="ECO:0000313" key="7">
    <source>
        <dbReference type="Proteomes" id="UP001317870"/>
    </source>
</evidence>
<dbReference type="Proteomes" id="UP001317870">
    <property type="component" value="Chromosome"/>
</dbReference>
<dbReference type="EMBL" id="AP026978">
    <property type="protein sequence ID" value="BDT99627.1"/>
    <property type="molecule type" value="Genomic_DNA"/>
</dbReference>
<keyword evidence="3" id="KW-0418">Kinase</keyword>